<sequence>MVVLTKQQTGEMIAHAKAEAPAEACGLMAGVDNKVVKLYQTTNEAKSDKHYLVSPKEQFDIFKQIRKDDMELLGIYHSHVASPPYPSATDCEMAVYDVHYFIVSLQDDEQSIKAYKIKDKEIEEKDFQVE</sequence>
<dbReference type="Gene3D" id="3.40.140.10">
    <property type="entry name" value="Cytidine Deaminase, domain 2"/>
    <property type="match status" value="1"/>
</dbReference>
<dbReference type="SMART" id="SM00232">
    <property type="entry name" value="JAB_MPN"/>
    <property type="match status" value="1"/>
</dbReference>
<dbReference type="InterPro" id="IPR000555">
    <property type="entry name" value="JAMM/MPN+_dom"/>
</dbReference>
<dbReference type="InterPro" id="IPR028090">
    <property type="entry name" value="JAB_dom_prok"/>
</dbReference>
<dbReference type="InterPro" id="IPR051929">
    <property type="entry name" value="VirAsm_ModProt"/>
</dbReference>
<evidence type="ECO:0000256" key="4">
    <source>
        <dbReference type="ARBA" id="ARBA00022833"/>
    </source>
</evidence>
<dbReference type="SUPFAM" id="SSF102712">
    <property type="entry name" value="JAB1/MPN domain"/>
    <property type="match status" value="1"/>
</dbReference>
<organism evidence="7">
    <name type="scientific">marine sediment metagenome</name>
    <dbReference type="NCBI Taxonomy" id="412755"/>
    <lineage>
        <taxon>unclassified sequences</taxon>
        <taxon>metagenomes</taxon>
        <taxon>ecological metagenomes</taxon>
    </lineage>
</organism>
<comment type="caution">
    <text evidence="7">The sequence shown here is derived from an EMBL/GenBank/DDBJ whole genome shotgun (WGS) entry which is preliminary data.</text>
</comment>
<gene>
    <name evidence="7" type="ORF">LCGC14_0975480</name>
</gene>
<evidence type="ECO:0000256" key="1">
    <source>
        <dbReference type="ARBA" id="ARBA00022670"/>
    </source>
</evidence>
<accession>A0A0F9NEU7</accession>
<keyword evidence="1" id="KW-0645">Protease</keyword>
<dbReference type="CDD" id="cd08070">
    <property type="entry name" value="MPN_like"/>
    <property type="match status" value="1"/>
</dbReference>
<keyword evidence="4" id="KW-0862">Zinc</keyword>
<evidence type="ECO:0000256" key="2">
    <source>
        <dbReference type="ARBA" id="ARBA00022723"/>
    </source>
</evidence>
<evidence type="ECO:0000256" key="5">
    <source>
        <dbReference type="ARBA" id="ARBA00023049"/>
    </source>
</evidence>
<dbReference type="PANTHER" id="PTHR34858:SF1">
    <property type="entry name" value="CYSO-CYSTEINE PEPTIDASE"/>
    <property type="match status" value="1"/>
</dbReference>
<dbReference type="EMBL" id="LAZR01003611">
    <property type="protein sequence ID" value="KKN16474.1"/>
    <property type="molecule type" value="Genomic_DNA"/>
</dbReference>
<dbReference type="GO" id="GO:0006508">
    <property type="term" value="P:proteolysis"/>
    <property type="evidence" value="ECO:0007669"/>
    <property type="project" value="UniProtKB-KW"/>
</dbReference>
<proteinExistence type="predicted"/>
<dbReference type="PROSITE" id="PS50249">
    <property type="entry name" value="MPN"/>
    <property type="match status" value="1"/>
</dbReference>
<dbReference type="GO" id="GO:0008235">
    <property type="term" value="F:metalloexopeptidase activity"/>
    <property type="evidence" value="ECO:0007669"/>
    <property type="project" value="TreeGrafter"/>
</dbReference>
<evidence type="ECO:0000256" key="3">
    <source>
        <dbReference type="ARBA" id="ARBA00022801"/>
    </source>
</evidence>
<reference evidence="7" key="1">
    <citation type="journal article" date="2015" name="Nature">
        <title>Complex archaea that bridge the gap between prokaryotes and eukaryotes.</title>
        <authorList>
            <person name="Spang A."/>
            <person name="Saw J.H."/>
            <person name="Jorgensen S.L."/>
            <person name="Zaremba-Niedzwiedzka K."/>
            <person name="Martijn J."/>
            <person name="Lind A.E."/>
            <person name="van Eijk R."/>
            <person name="Schleper C."/>
            <person name="Guy L."/>
            <person name="Ettema T.J."/>
        </authorList>
    </citation>
    <scope>NUCLEOTIDE SEQUENCE</scope>
</reference>
<dbReference type="AlphaFoldDB" id="A0A0F9NEU7"/>
<feature type="domain" description="MPN" evidence="6">
    <location>
        <begin position="2"/>
        <end position="130"/>
    </location>
</feature>
<dbReference type="InterPro" id="IPR037518">
    <property type="entry name" value="MPN"/>
</dbReference>
<evidence type="ECO:0000259" key="6">
    <source>
        <dbReference type="PROSITE" id="PS50249"/>
    </source>
</evidence>
<keyword evidence="2" id="KW-0479">Metal-binding</keyword>
<dbReference type="FunFam" id="3.40.140.10:FF:000085">
    <property type="entry name" value="Mov34/MPN/PAD-1 family protein"/>
    <property type="match status" value="1"/>
</dbReference>
<dbReference type="GO" id="GO:0008270">
    <property type="term" value="F:zinc ion binding"/>
    <property type="evidence" value="ECO:0007669"/>
    <property type="project" value="TreeGrafter"/>
</dbReference>
<protein>
    <recommendedName>
        <fullName evidence="6">MPN domain-containing protein</fullName>
    </recommendedName>
</protein>
<dbReference type="PANTHER" id="PTHR34858">
    <property type="entry name" value="CYSO-CYSTEINE PEPTIDASE"/>
    <property type="match status" value="1"/>
</dbReference>
<evidence type="ECO:0000313" key="7">
    <source>
        <dbReference type="EMBL" id="KKN16474.1"/>
    </source>
</evidence>
<keyword evidence="3" id="KW-0378">Hydrolase</keyword>
<keyword evidence="5" id="KW-0482">Metalloprotease</keyword>
<name>A0A0F9NEU7_9ZZZZ</name>
<dbReference type="Pfam" id="PF14464">
    <property type="entry name" value="Prok-JAB"/>
    <property type="match status" value="1"/>
</dbReference>